<dbReference type="SMART" id="SM00862">
    <property type="entry name" value="Trans_reg_C"/>
    <property type="match status" value="1"/>
</dbReference>
<comment type="caution">
    <text evidence="6">The sequence shown here is derived from an EMBL/GenBank/DDBJ whole genome shotgun (WGS) entry which is preliminary data.</text>
</comment>
<feature type="domain" description="OmpR/PhoB-type" evidence="5">
    <location>
        <begin position="2"/>
        <end position="106"/>
    </location>
</feature>
<keyword evidence="1 2" id="KW-0238">DNA-binding</keyword>
<sequence length="266" mass="30425">MMGYYLIDEKIVYNIESGDIFELNKSEVKIKLSSPAAKCLQKLLAANHDIVSPDDLINDIWGKKGVIVGTNTLYQHIYILRKNLCSLGLDKNIIKTTPRSGFNIPREFTIELFNEDMESGKPTEPKNQYTETEKEPELLSENNELETKKPKAAKKSKYLYFFILVGIVIISSIYIYTANTPLAKVYPLLGQYKSCEIYGGSENLTLSYVNSRVIKREIACDSTGKRFLYYFDNKEVKRESIILCENSIDGNLKSNCKSFHWTGYED</sequence>
<evidence type="ECO:0000259" key="5">
    <source>
        <dbReference type="PROSITE" id="PS51755"/>
    </source>
</evidence>
<evidence type="ECO:0000256" key="4">
    <source>
        <dbReference type="SAM" id="Phobius"/>
    </source>
</evidence>
<dbReference type="Gene3D" id="1.10.10.10">
    <property type="entry name" value="Winged helix-like DNA-binding domain superfamily/Winged helix DNA-binding domain"/>
    <property type="match status" value="1"/>
</dbReference>
<dbReference type="GO" id="GO:0003677">
    <property type="term" value="F:DNA binding"/>
    <property type="evidence" value="ECO:0007669"/>
    <property type="project" value="UniProtKB-UniRule"/>
</dbReference>
<organism evidence="6">
    <name type="scientific">Serratia fonticola</name>
    <dbReference type="NCBI Taxonomy" id="47917"/>
    <lineage>
        <taxon>Bacteria</taxon>
        <taxon>Pseudomonadati</taxon>
        <taxon>Pseudomonadota</taxon>
        <taxon>Gammaproteobacteria</taxon>
        <taxon>Enterobacterales</taxon>
        <taxon>Yersiniaceae</taxon>
        <taxon>Serratia</taxon>
    </lineage>
</organism>
<proteinExistence type="predicted"/>
<reference evidence="6" key="1">
    <citation type="submission" date="2019-06" db="EMBL/GenBank/DDBJ databases">
        <authorList>
            <person name="Deangelis K."/>
            <person name="Huntemann M."/>
            <person name="Clum A."/>
            <person name="Pillay M."/>
            <person name="Palaniappan K."/>
            <person name="Varghese N."/>
            <person name="Mikhailova N."/>
            <person name="Stamatis D."/>
            <person name="Reddy T."/>
            <person name="Daum C."/>
            <person name="Shapiro N."/>
            <person name="Ivanova N."/>
            <person name="Kyrpides N."/>
            <person name="Woyke T."/>
        </authorList>
    </citation>
    <scope>NUCLEOTIDE SEQUENCE [LARGE SCALE GENOMIC DNA]</scope>
    <source>
        <strain evidence="6">128R</strain>
    </source>
</reference>
<keyword evidence="4" id="KW-1133">Transmembrane helix</keyword>
<feature type="DNA-binding region" description="OmpR/PhoB-type" evidence="2">
    <location>
        <begin position="2"/>
        <end position="106"/>
    </location>
</feature>
<protein>
    <submittedName>
        <fullName evidence="6">DNA-binding winged helix-turn-helix (WHTH) protein</fullName>
    </submittedName>
</protein>
<dbReference type="GO" id="GO:0000160">
    <property type="term" value="P:phosphorelay signal transduction system"/>
    <property type="evidence" value="ECO:0007669"/>
    <property type="project" value="InterPro"/>
</dbReference>
<evidence type="ECO:0000313" key="6">
    <source>
        <dbReference type="EMBL" id="TVZ70829.1"/>
    </source>
</evidence>
<dbReference type="InterPro" id="IPR016032">
    <property type="entry name" value="Sig_transdc_resp-reg_C-effctor"/>
</dbReference>
<dbReference type="InterPro" id="IPR036388">
    <property type="entry name" value="WH-like_DNA-bd_sf"/>
</dbReference>
<feature type="region of interest" description="Disordered" evidence="3">
    <location>
        <begin position="117"/>
        <end position="146"/>
    </location>
</feature>
<evidence type="ECO:0000256" key="2">
    <source>
        <dbReference type="PROSITE-ProRule" id="PRU01091"/>
    </source>
</evidence>
<name>A0A542CZS7_SERFO</name>
<dbReference type="SUPFAM" id="SSF46894">
    <property type="entry name" value="C-terminal effector domain of the bipartite response regulators"/>
    <property type="match status" value="1"/>
</dbReference>
<gene>
    <name evidence="6" type="ORF">FHU10_3424</name>
</gene>
<dbReference type="EMBL" id="VISQ01000001">
    <property type="protein sequence ID" value="TVZ70829.1"/>
    <property type="molecule type" value="Genomic_DNA"/>
</dbReference>
<feature type="transmembrane region" description="Helical" evidence="4">
    <location>
        <begin position="158"/>
        <end position="177"/>
    </location>
</feature>
<dbReference type="Pfam" id="PF00486">
    <property type="entry name" value="Trans_reg_C"/>
    <property type="match status" value="1"/>
</dbReference>
<evidence type="ECO:0000256" key="3">
    <source>
        <dbReference type="SAM" id="MobiDB-lite"/>
    </source>
</evidence>
<keyword evidence="4" id="KW-0472">Membrane</keyword>
<dbReference type="AlphaFoldDB" id="A0A542CZS7"/>
<keyword evidence="4" id="KW-0812">Transmembrane</keyword>
<dbReference type="InterPro" id="IPR001867">
    <property type="entry name" value="OmpR/PhoB-type_DNA-bd"/>
</dbReference>
<accession>A0A542CZS7</accession>
<reference evidence="6" key="2">
    <citation type="submission" date="2019-08" db="EMBL/GenBank/DDBJ databases">
        <title>Investigation of anaerobic lignin degradation for improved lignocellulosic biofuels.</title>
        <authorList>
            <person name="Deangelis K.PhD."/>
        </authorList>
    </citation>
    <scope>NUCLEOTIDE SEQUENCE [LARGE SCALE GENOMIC DNA]</scope>
    <source>
        <strain evidence="6">128R</strain>
    </source>
</reference>
<evidence type="ECO:0000256" key="1">
    <source>
        <dbReference type="ARBA" id="ARBA00023125"/>
    </source>
</evidence>
<dbReference type="GO" id="GO:0006355">
    <property type="term" value="P:regulation of DNA-templated transcription"/>
    <property type="evidence" value="ECO:0007669"/>
    <property type="project" value="InterPro"/>
</dbReference>
<dbReference type="PROSITE" id="PS51755">
    <property type="entry name" value="OMPR_PHOB"/>
    <property type="match status" value="1"/>
</dbReference>